<protein>
    <recommendedName>
        <fullName evidence="11">Transcriptional regulator WhiB</fullName>
    </recommendedName>
</protein>
<evidence type="ECO:0000256" key="6">
    <source>
        <dbReference type="ARBA" id="ARBA00023014"/>
    </source>
</evidence>
<sequence length="90" mass="9143">MSLTHSPIPSCTDQTVDPAVFFPTAPEQLAAAQAVCATCPLTEQCLAGALALGTTDGVWGGVLLERGTAVAEKRRPGRPRKAASPVVAAA</sequence>
<comment type="subcellular location">
    <subcellularLocation>
        <location evidence="1 11">Cytoplasm</location>
    </subcellularLocation>
</comment>
<keyword evidence="4 11" id="KW-0479">Metal-binding</keyword>
<evidence type="ECO:0000256" key="10">
    <source>
        <dbReference type="ARBA" id="ARBA00023163"/>
    </source>
</evidence>
<keyword evidence="5 11" id="KW-0408">Iron</keyword>
<organism evidence="14">
    <name type="scientific">uncultured Nocardioidaceae bacterium</name>
    <dbReference type="NCBI Taxonomy" id="253824"/>
    <lineage>
        <taxon>Bacteria</taxon>
        <taxon>Bacillati</taxon>
        <taxon>Actinomycetota</taxon>
        <taxon>Actinomycetes</taxon>
        <taxon>Propionibacteriales</taxon>
        <taxon>Nocardioidaceae</taxon>
        <taxon>environmental samples</taxon>
    </lineage>
</organism>
<comment type="similarity">
    <text evidence="2 11">Belongs to the WhiB family.</text>
</comment>
<dbReference type="EMBL" id="CADCUH010000079">
    <property type="protein sequence ID" value="CAA9338820.1"/>
    <property type="molecule type" value="Genomic_DNA"/>
</dbReference>
<keyword evidence="7 11" id="KW-0805">Transcription regulation</keyword>
<dbReference type="AlphaFoldDB" id="A0A6J4LPZ0"/>
<dbReference type="GO" id="GO:0047134">
    <property type="term" value="F:protein-disulfide reductase [NAD(P)H] activity"/>
    <property type="evidence" value="ECO:0007669"/>
    <property type="project" value="TreeGrafter"/>
</dbReference>
<keyword evidence="10 11" id="KW-0804">Transcription</keyword>
<dbReference type="PANTHER" id="PTHR38839:SF2">
    <property type="entry name" value="TRANSCRIPTIONAL REGULATOR WHIB7-RELATED"/>
    <property type="match status" value="1"/>
</dbReference>
<feature type="domain" description="4Fe-4S Wbl-type" evidence="13">
    <location>
        <begin position="10"/>
        <end position="69"/>
    </location>
</feature>
<dbReference type="GO" id="GO:0046872">
    <property type="term" value="F:metal ion binding"/>
    <property type="evidence" value="ECO:0007669"/>
    <property type="project" value="UniProtKB-KW"/>
</dbReference>
<dbReference type="Pfam" id="PF02467">
    <property type="entry name" value="Whib"/>
    <property type="match status" value="1"/>
</dbReference>
<evidence type="ECO:0000256" key="9">
    <source>
        <dbReference type="ARBA" id="ARBA00023157"/>
    </source>
</evidence>
<comment type="function">
    <text evidence="11">Acts as a transcriptional regulator. Probably redox-responsive. The apo- but not holo-form probably binds DNA.</text>
</comment>
<evidence type="ECO:0000256" key="3">
    <source>
        <dbReference type="ARBA" id="ARBA00022485"/>
    </source>
</evidence>
<evidence type="ECO:0000256" key="2">
    <source>
        <dbReference type="ARBA" id="ARBA00006597"/>
    </source>
</evidence>
<evidence type="ECO:0000256" key="12">
    <source>
        <dbReference type="SAM" id="MobiDB-lite"/>
    </source>
</evidence>
<keyword evidence="9 11" id="KW-1015">Disulfide bond</keyword>
<gene>
    <name evidence="11" type="primary">whiB</name>
    <name evidence="14" type="ORF">AVDCRST_MAG36-1304</name>
</gene>
<evidence type="ECO:0000256" key="4">
    <source>
        <dbReference type="ARBA" id="ARBA00022723"/>
    </source>
</evidence>
<dbReference type="PROSITE" id="PS51674">
    <property type="entry name" value="4FE4S_WBL"/>
    <property type="match status" value="1"/>
</dbReference>
<comment type="cofactor">
    <cofactor evidence="11">
        <name>[4Fe-4S] cluster</name>
        <dbReference type="ChEBI" id="CHEBI:49883"/>
    </cofactor>
    <text evidence="11">Binds 1 [4Fe-4S] cluster per subunit. Following nitrosylation of the [4Fe-4S] cluster binds 1 [4Fe-8(NO)] cluster per subunit.</text>
</comment>
<keyword evidence="3 11" id="KW-0004">4Fe-4S</keyword>
<dbReference type="GO" id="GO:0045892">
    <property type="term" value="P:negative regulation of DNA-templated transcription"/>
    <property type="evidence" value="ECO:0007669"/>
    <property type="project" value="TreeGrafter"/>
</dbReference>
<feature type="binding site" evidence="11">
    <location>
        <position position="36"/>
    </location>
    <ligand>
        <name>[4Fe-4S] cluster</name>
        <dbReference type="ChEBI" id="CHEBI:49883"/>
    </ligand>
</feature>
<reference evidence="14" key="1">
    <citation type="submission" date="2020-02" db="EMBL/GenBank/DDBJ databases">
        <authorList>
            <person name="Meier V. D."/>
        </authorList>
    </citation>
    <scope>NUCLEOTIDE SEQUENCE</scope>
    <source>
        <strain evidence="14">AVDCRST_MAG36</strain>
    </source>
</reference>
<feature type="binding site" evidence="11">
    <location>
        <position position="45"/>
    </location>
    <ligand>
        <name>[4Fe-4S] cluster</name>
        <dbReference type="ChEBI" id="CHEBI:49883"/>
    </ligand>
</feature>
<feature type="binding site" evidence="11">
    <location>
        <position position="11"/>
    </location>
    <ligand>
        <name>[4Fe-4S] cluster</name>
        <dbReference type="ChEBI" id="CHEBI:49883"/>
    </ligand>
</feature>
<dbReference type="GO" id="GO:0051539">
    <property type="term" value="F:4 iron, 4 sulfur cluster binding"/>
    <property type="evidence" value="ECO:0007669"/>
    <property type="project" value="UniProtKB-UniRule"/>
</dbReference>
<dbReference type="HAMAP" id="MF_01479">
    <property type="entry name" value="WhiB"/>
    <property type="match status" value="1"/>
</dbReference>
<evidence type="ECO:0000256" key="1">
    <source>
        <dbReference type="ARBA" id="ARBA00004496"/>
    </source>
</evidence>
<evidence type="ECO:0000313" key="14">
    <source>
        <dbReference type="EMBL" id="CAA9338820.1"/>
    </source>
</evidence>
<comment type="PTM">
    <text evidence="11">Upon Fe-S cluster removal intramolecular disulfide bonds are formed.</text>
</comment>
<name>A0A6J4LPZ0_9ACTN</name>
<evidence type="ECO:0000259" key="13">
    <source>
        <dbReference type="PROSITE" id="PS51674"/>
    </source>
</evidence>
<keyword evidence="11" id="KW-0963">Cytoplasm</keyword>
<feature type="region of interest" description="Disordered" evidence="12">
    <location>
        <begin position="70"/>
        <end position="90"/>
    </location>
</feature>
<dbReference type="GO" id="GO:0045454">
    <property type="term" value="P:cell redox homeostasis"/>
    <property type="evidence" value="ECO:0007669"/>
    <property type="project" value="TreeGrafter"/>
</dbReference>
<dbReference type="InterPro" id="IPR034768">
    <property type="entry name" value="4FE4S_WBL"/>
</dbReference>
<dbReference type="GO" id="GO:0003677">
    <property type="term" value="F:DNA binding"/>
    <property type="evidence" value="ECO:0007669"/>
    <property type="project" value="UniProtKB-UniRule"/>
</dbReference>
<dbReference type="GO" id="GO:0005737">
    <property type="term" value="C:cytoplasm"/>
    <property type="evidence" value="ECO:0007669"/>
    <property type="project" value="UniProtKB-SubCell"/>
</dbReference>
<dbReference type="GO" id="GO:0035731">
    <property type="term" value="F:dinitrosyl-iron complex binding"/>
    <property type="evidence" value="ECO:0007669"/>
    <property type="project" value="UniProtKB-UniRule"/>
</dbReference>
<evidence type="ECO:0000256" key="8">
    <source>
        <dbReference type="ARBA" id="ARBA00023125"/>
    </source>
</evidence>
<keyword evidence="8 11" id="KW-0238">DNA-binding</keyword>
<keyword evidence="6 11" id="KW-0411">Iron-sulfur</keyword>
<evidence type="ECO:0000256" key="11">
    <source>
        <dbReference type="HAMAP-Rule" id="MF_01479"/>
    </source>
</evidence>
<feature type="binding site" evidence="11">
    <location>
        <position position="39"/>
    </location>
    <ligand>
        <name>[4Fe-4S] cluster</name>
        <dbReference type="ChEBI" id="CHEBI:49883"/>
    </ligand>
</feature>
<proteinExistence type="inferred from homology"/>
<dbReference type="PANTHER" id="PTHR38839">
    <property type="entry name" value="TRANSCRIPTIONAL REGULATOR WHID-RELATED"/>
    <property type="match status" value="1"/>
</dbReference>
<dbReference type="InterPro" id="IPR003482">
    <property type="entry name" value="Whib"/>
</dbReference>
<accession>A0A6J4LPZ0</accession>
<comment type="PTM">
    <text evidence="11">The Fe-S cluster can be nitrosylated by nitric oxide (NO).</text>
</comment>
<evidence type="ECO:0000256" key="7">
    <source>
        <dbReference type="ARBA" id="ARBA00023015"/>
    </source>
</evidence>
<evidence type="ECO:0000256" key="5">
    <source>
        <dbReference type="ARBA" id="ARBA00023004"/>
    </source>
</evidence>